<dbReference type="GO" id="GO:0016491">
    <property type="term" value="F:oxidoreductase activity"/>
    <property type="evidence" value="ECO:0007669"/>
    <property type="project" value="UniProtKB-KW"/>
</dbReference>
<proteinExistence type="predicted"/>
<dbReference type="AlphaFoldDB" id="A0A232F5N1"/>
<keyword evidence="3" id="KW-1185">Reference proteome</keyword>
<evidence type="ECO:0000313" key="2">
    <source>
        <dbReference type="EMBL" id="OXU26136.1"/>
    </source>
</evidence>
<dbReference type="STRING" id="543379.A0A232F5N1"/>
<dbReference type="EMBL" id="NNAY01000869">
    <property type="protein sequence ID" value="OXU26136.1"/>
    <property type="molecule type" value="Genomic_DNA"/>
</dbReference>
<dbReference type="Pfam" id="PF00106">
    <property type="entry name" value="adh_short"/>
    <property type="match status" value="1"/>
</dbReference>
<gene>
    <name evidence="2" type="ORF">TSAR_016964</name>
</gene>
<dbReference type="Proteomes" id="UP000215335">
    <property type="component" value="Unassembled WGS sequence"/>
</dbReference>
<dbReference type="InterPro" id="IPR002347">
    <property type="entry name" value="SDR_fam"/>
</dbReference>
<dbReference type="PANTHER" id="PTHR43157:SF31">
    <property type="entry name" value="PHOSPHATIDYLINOSITOL-GLYCAN BIOSYNTHESIS CLASS F PROTEIN"/>
    <property type="match status" value="1"/>
</dbReference>
<comment type="caution">
    <text evidence="2">The sequence shown here is derived from an EMBL/GenBank/DDBJ whole genome shotgun (WGS) entry which is preliminary data.</text>
</comment>
<organism evidence="2 3">
    <name type="scientific">Trichomalopsis sarcophagae</name>
    <dbReference type="NCBI Taxonomy" id="543379"/>
    <lineage>
        <taxon>Eukaryota</taxon>
        <taxon>Metazoa</taxon>
        <taxon>Ecdysozoa</taxon>
        <taxon>Arthropoda</taxon>
        <taxon>Hexapoda</taxon>
        <taxon>Insecta</taxon>
        <taxon>Pterygota</taxon>
        <taxon>Neoptera</taxon>
        <taxon>Endopterygota</taxon>
        <taxon>Hymenoptera</taxon>
        <taxon>Apocrita</taxon>
        <taxon>Proctotrupomorpha</taxon>
        <taxon>Chalcidoidea</taxon>
        <taxon>Pteromalidae</taxon>
        <taxon>Pteromalinae</taxon>
        <taxon>Trichomalopsis</taxon>
    </lineage>
</organism>
<dbReference type="OrthoDB" id="191139at2759"/>
<reference evidence="2 3" key="1">
    <citation type="journal article" date="2017" name="Curr. Biol.">
        <title>The Evolution of Venom by Co-option of Single-Copy Genes.</title>
        <authorList>
            <person name="Martinson E.O."/>
            <person name="Mrinalini"/>
            <person name="Kelkar Y.D."/>
            <person name="Chang C.H."/>
            <person name="Werren J.H."/>
        </authorList>
    </citation>
    <scope>NUCLEOTIDE SEQUENCE [LARGE SCALE GENOMIC DNA]</scope>
    <source>
        <strain evidence="2 3">Alberta</strain>
        <tissue evidence="2">Whole body</tissue>
    </source>
</reference>
<dbReference type="PANTHER" id="PTHR43157">
    <property type="entry name" value="PHOSPHATIDYLINOSITOL-GLYCAN BIOSYNTHESIS CLASS F PROTEIN-RELATED"/>
    <property type="match status" value="1"/>
</dbReference>
<name>A0A232F5N1_9HYME</name>
<protein>
    <submittedName>
        <fullName evidence="2">Uncharacterized protein</fullName>
    </submittedName>
</protein>
<evidence type="ECO:0000313" key="3">
    <source>
        <dbReference type="Proteomes" id="UP000215335"/>
    </source>
</evidence>
<dbReference type="CDD" id="cd05327">
    <property type="entry name" value="retinol-DH_like_SDR_c_like"/>
    <property type="match status" value="1"/>
</dbReference>
<keyword evidence="1" id="KW-0560">Oxidoreductase</keyword>
<dbReference type="PRINTS" id="PR00081">
    <property type="entry name" value="GDHRDH"/>
</dbReference>
<dbReference type="InterPro" id="IPR036291">
    <property type="entry name" value="NAD(P)-bd_dom_sf"/>
</dbReference>
<dbReference type="SUPFAM" id="SSF51735">
    <property type="entry name" value="NAD(P)-binding Rossmann-fold domains"/>
    <property type="match status" value="1"/>
</dbReference>
<dbReference type="Gene3D" id="3.40.50.720">
    <property type="entry name" value="NAD(P)-binding Rossmann-like Domain"/>
    <property type="match status" value="1"/>
</dbReference>
<sequence length="355" mass="39739">MSKNIMGSAAVGVMGLALISNAKTRRIFRTIDWTITQLKFNVISWKSILCDHLQSRYNQTDLPKMSGRVAIVTGGARGIGAEIVRILLECDMDVIVACRDKAAGEKTVAKIREAGVLTGKARVMKLDNSSLDSVRNFVKEFKNNYYKVDVLINNAGVMFVPYKESDDGFEQQYIVNYLSHFLLTSLLVPFLKKAGSSDLCSRIVNVSSCAHLLGNINFNDINNTGDFFDSEAAYMQSKLAQVLSTKWYARFFEKECLNIKVHAVHPGIVNTDLFFHDQTYLKYYNYVRNVLLKSPAEAAKSIVYAAISPRVEGKNGLYLSNCLEAPVHPSANDQLLQDRLFEYSLKQVRLDGIST</sequence>
<evidence type="ECO:0000256" key="1">
    <source>
        <dbReference type="ARBA" id="ARBA00023002"/>
    </source>
</evidence>
<accession>A0A232F5N1</accession>